<dbReference type="Pfam" id="PF01814">
    <property type="entry name" value="Hemerythrin"/>
    <property type="match status" value="1"/>
</dbReference>
<sequence>MTQSQKDPAALALATRQGLPDALRILLESYPRDSWENHSNFAGLVAFWLDRHVMFRRLTDTLRSDAEAAVDKRLDPQTHFSRLSRFGGMLVSQLHGHHQIEDAHYFPVLARREQTLDRGFKILDQDHHAMDGLLNRFTESANAVLQGTGEAGAFHSELLSFQSLLHRHLEDEEDLIVPVILKHGPDNLH</sequence>
<reference evidence="2 3" key="1">
    <citation type="submission" date="2023-01" db="EMBL/GenBank/DDBJ databases">
        <title>Thalassococcus onchidii sp. nov., isolated from a marine invertebrate from the South China Sea.</title>
        <authorList>
            <person name="Xu S."/>
            <person name="Liu Z."/>
            <person name="Xu Y."/>
        </authorList>
    </citation>
    <scope>NUCLEOTIDE SEQUENCE [LARGE SCALE GENOMIC DNA]</scope>
    <source>
        <strain evidence="2 3">KCTC 32084</strain>
    </source>
</reference>
<dbReference type="EMBL" id="JAQIOY010000008">
    <property type="protein sequence ID" value="MDA7426315.1"/>
    <property type="molecule type" value="Genomic_DNA"/>
</dbReference>
<gene>
    <name evidence="2" type="ORF">PFY00_16375</name>
</gene>
<dbReference type="CDD" id="cd12108">
    <property type="entry name" value="Hr-like"/>
    <property type="match status" value="1"/>
</dbReference>
<evidence type="ECO:0000313" key="3">
    <source>
        <dbReference type="Proteomes" id="UP001210720"/>
    </source>
</evidence>
<organism evidence="2 3">
    <name type="scientific">Thalassococcus lentus</name>
    <dbReference type="NCBI Taxonomy" id="1210524"/>
    <lineage>
        <taxon>Bacteria</taxon>
        <taxon>Pseudomonadati</taxon>
        <taxon>Pseudomonadota</taxon>
        <taxon>Alphaproteobacteria</taxon>
        <taxon>Rhodobacterales</taxon>
        <taxon>Roseobacteraceae</taxon>
        <taxon>Thalassococcus</taxon>
    </lineage>
</organism>
<keyword evidence="3" id="KW-1185">Reference proteome</keyword>
<feature type="domain" description="Hemerythrin-like" evidence="1">
    <location>
        <begin position="45"/>
        <end position="179"/>
    </location>
</feature>
<proteinExistence type="predicted"/>
<evidence type="ECO:0000313" key="2">
    <source>
        <dbReference type="EMBL" id="MDA7426315.1"/>
    </source>
</evidence>
<dbReference type="InterPro" id="IPR012312">
    <property type="entry name" value="Hemerythrin-like"/>
</dbReference>
<evidence type="ECO:0000259" key="1">
    <source>
        <dbReference type="Pfam" id="PF01814"/>
    </source>
</evidence>
<dbReference type="Proteomes" id="UP001210720">
    <property type="component" value="Unassembled WGS sequence"/>
</dbReference>
<name>A0ABT4XWH1_9RHOB</name>
<dbReference type="RefSeq" id="WP_271433668.1">
    <property type="nucleotide sequence ID" value="NZ_JAQIOY010000008.1"/>
</dbReference>
<dbReference type="Gene3D" id="1.20.120.520">
    <property type="entry name" value="nmb1532 protein domain like"/>
    <property type="match status" value="1"/>
</dbReference>
<accession>A0ABT4XWH1</accession>
<comment type="caution">
    <text evidence="2">The sequence shown here is derived from an EMBL/GenBank/DDBJ whole genome shotgun (WGS) entry which is preliminary data.</text>
</comment>
<protein>
    <submittedName>
        <fullName evidence="2">Hemerythrin domain-containing protein</fullName>
    </submittedName>
</protein>